<evidence type="ECO:0000256" key="8">
    <source>
        <dbReference type="ARBA" id="ARBA00022840"/>
    </source>
</evidence>
<keyword evidence="5 17" id="KW-0812">Transmembrane</keyword>
<comment type="subcellular location">
    <subcellularLocation>
        <location evidence="1">Cell membrane</location>
        <topology evidence="1">Multi-pass membrane protein</topology>
    </subcellularLocation>
</comment>
<evidence type="ECO:0000256" key="15">
    <source>
        <dbReference type="PROSITE-ProRule" id="PRU00289"/>
    </source>
</evidence>
<keyword evidence="10" id="KW-0238">DNA-binding</keyword>
<dbReference type="Pfam" id="PF01580">
    <property type="entry name" value="FtsK_SpoIIIE"/>
    <property type="match status" value="1"/>
</dbReference>
<keyword evidence="11 17" id="KW-0472">Membrane</keyword>
<dbReference type="Gene3D" id="3.30.980.40">
    <property type="match status" value="1"/>
</dbReference>
<keyword evidence="20" id="KW-1185">Reference proteome</keyword>
<evidence type="ECO:0000256" key="6">
    <source>
        <dbReference type="ARBA" id="ARBA00022741"/>
    </source>
</evidence>
<comment type="similarity">
    <text evidence="2">Belongs to the FtsK/SpoIIIE/SftA family.</text>
</comment>
<feature type="region of interest" description="Disordered" evidence="16">
    <location>
        <begin position="1"/>
        <end position="21"/>
    </location>
</feature>
<evidence type="ECO:0000313" key="20">
    <source>
        <dbReference type="Proteomes" id="UP000294545"/>
    </source>
</evidence>
<feature type="region of interest" description="Disordered" evidence="16">
    <location>
        <begin position="763"/>
        <end position="789"/>
    </location>
</feature>
<dbReference type="Pfam" id="PF09397">
    <property type="entry name" value="FtsK_gamma"/>
    <property type="match status" value="1"/>
</dbReference>
<evidence type="ECO:0000313" key="19">
    <source>
        <dbReference type="EMBL" id="TCK97953.1"/>
    </source>
</evidence>
<evidence type="ECO:0000256" key="14">
    <source>
        <dbReference type="ARBA" id="ARBA00025923"/>
    </source>
</evidence>
<name>A0A4R1N5Q9_9FIRM</name>
<dbReference type="GO" id="GO:0051301">
    <property type="term" value="P:cell division"/>
    <property type="evidence" value="ECO:0007669"/>
    <property type="project" value="UniProtKB-KW"/>
</dbReference>
<dbReference type="GO" id="GO:0005886">
    <property type="term" value="C:plasma membrane"/>
    <property type="evidence" value="ECO:0007669"/>
    <property type="project" value="UniProtKB-SubCell"/>
</dbReference>
<evidence type="ECO:0000256" key="2">
    <source>
        <dbReference type="ARBA" id="ARBA00006474"/>
    </source>
</evidence>
<dbReference type="GO" id="GO:0003677">
    <property type="term" value="F:DNA binding"/>
    <property type="evidence" value="ECO:0007669"/>
    <property type="project" value="UniProtKB-KW"/>
</dbReference>
<evidence type="ECO:0000256" key="1">
    <source>
        <dbReference type="ARBA" id="ARBA00004651"/>
    </source>
</evidence>
<feature type="transmembrane region" description="Helical" evidence="17">
    <location>
        <begin position="96"/>
        <end position="113"/>
    </location>
</feature>
<dbReference type="PANTHER" id="PTHR22683:SF41">
    <property type="entry name" value="DNA TRANSLOCASE FTSK"/>
    <property type="match status" value="1"/>
</dbReference>
<dbReference type="AlphaFoldDB" id="A0A4R1N5Q9"/>
<keyword evidence="3" id="KW-1003">Cell membrane</keyword>
<keyword evidence="7" id="KW-0159">Chromosome partition</keyword>
<evidence type="ECO:0000256" key="7">
    <source>
        <dbReference type="ARBA" id="ARBA00022829"/>
    </source>
</evidence>
<evidence type="ECO:0000256" key="9">
    <source>
        <dbReference type="ARBA" id="ARBA00022989"/>
    </source>
</evidence>
<evidence type="ECO:0000256" key="5">
    <source>
        <dbReference type="ARBA" id="ARBA00022692"/>
    </source>
</evidence>
<keyword evidence="9 17" id="KW-1133">Transmembrane helix</keyword>
<feature type="binding site" evidence="15">
    <location>
        <begin position="463"/>
        <end position="470"/>
    </location>
    <ligand>
        <name>ATP</name>
        <dbReference type="ChEBI" id="CHEBI:30616"/>
    </ligand>
</feature>
<dbReference type="InterPro" id="IPR027417">
    <property type="entry name" value="P-loop_NTPase"/>
</dbReference>
<evidence type="ECO:0000256" key="11">
    <source>
        <dbReference type="ARBA" id="ARBA00023136"/>
    </source>
</evidence>
<dbReference type="InterPro" id="IPR036388">
    <property type="entry name" value="WH-like_DNA-bd_sf"/>
</dbReference>
<feature type="transmembrane region" description="Helical" evidence="17">
    <location>
        <begin position="59"/>
        <end position="84"/>
    </location>
</feature>
<dbReference type="EMBL" id="SMGQ01000011">
    <property type="protein sequence ID" value="TCK97953.1"/>
    <property type="molecule type" value="Genomic_DNA"/>
</dbReference>
<organism evidence="19 20">
    <name type="scientific">Natranaerovirga hydrolytica</name>
    <dbReference type="NCBI Taxonomy" id="680378"/>
    <lineage>
        <taxon>Bacteria</taxon>
        <taxon>Bacillati</taxon>
        <taxon>Bacillota</taxon>
        <taxon>Clostridia</taxon>
        <taxon>Lachnospirales</taxon>
        <taxon>Natranaerovirgaceae</taxon>
        <taxon>Natranaerovirga</taxon>
    </lineage>
</organism>
<sequence length="789" mass="87872">MSTKPKKKNKPSKNSQKKTKKDHSFKDEIILLIVIAVSLLLFVSIYSDKAGVIGLSINKFIFGIVGFIAYIIPFYMILITIFKLANKTSPLAKRKILFSGILLMVLTICMHVFKGGEVEAFSFVGHYNFSSTYGIGGGVIGGILGDAFLLLFGVWGTYIILLLGMIVLTILLTEKSFIKLVKKLSNTLYQKLQGSIQEKKQKKLINQKENVKPNKKETKEEFTIEHYKQQKEAEENHKKELKYASKDPSNMLEKSTIPEDNKKETIVHTKDEISNDEGVKNANKKTVEDHSSEVIDINEDIVATKEEDTYEFPPIELLQKGEELSNVNSEATIRTNATKLVDTLENFGVKAKILNVSCGPTVTRYELQPEQGVKVSKIVNLSDDIKLNMAVSDLRIEAPIPGKAAVGIEVPNEENQAVLLREIIESEEFKKYPSHLAFSIGKDIAGKIIVADMAKMPHLLVAGATGSGKSVCINTLITSIIYKAKPSEVKLIMIDPKMVELSVYNGIPHLLIPVVTDPKKASSALNWAVAEMTDRYKKFAEHNVRDLKGYNNKVQDLEGVEQLPQMVIIVDELADLMMVAPNEVEDAICRLAQMARAAGIHLVIATQRPSVNVITGVIKANIPSRIAFSVSSGTDSRTIIDMNGAEKLLGKGDMLFAPVGYNKPLRVQGAFISDKEVSNIVEFVKNNQEDTHYNKEVIEEITTSTKNETEVKDRDEFFEEAAQLVIDKDKASISMFQRVFRIGFNRASRLMEQLYEAGIVGPEEGSKPRKVLKTMEEIQPQGETDENEQ</sequence>
<dbReference type="SMART" id="SM00382">
    <property type="entry name" value="AAA"/>
    <property type="match status" value="1"/>
</dbReference>
<dbReference type="PROSITE" id="PS50901">
    <property type="entry name" value="FTSK"/>
    <property type="match status" value="1"/>
</dbReference>
<accession>A0A4R1N5Q9</accession>
<dbReference type="SMART" id="SM00843">
    <property type="entry name" value="Ftsk_gamma"/>
    <property type="match status" value="1"/>
</dbReference>
<dbReference type="InterPro" id="IPR036390">
    <property type="entry name" value="WH_DNA-bd_sf"/>
</dbReference>
<proteinExistence type="inferred from homology"/>
<evidence type="ECO:0000256" key="17">
    <source>
        <dbReference type="SAM" id="Phobius"/>
    </source>
</evidence>
<gene>
    <name evidence="19" type="ORF">EDC19_0355</name>
</gene>
<dbReference type="InterPro" id="IPR002543">
    <property type="entry name" value="FtsK_dom"/>
</dbReference>
<keyword evidence="4" id="KW-0132">Cell division</keyword>
<dbReference type="InterPro" id="IPR041027">
    <property type="entry name" value="FtsK_alpha"/>
</dbReference>
<dbReference type="PANTHER" id="PTHR22683">
    <property type="entry name" value="SPORULATION PROTEIN RELATED"/>
    <property type="match status" value="1"/>
</dbReference>
<dbReference type="InterPro" id="IPR018541">
    <property type="entry name" value="Ftsk_gamma"/>
</dbReference>
<comment type="function">
    <text evidence="13">Essential cell division protein that coordinates cell division and chromosome segregation. The N-terminus is involved in assembly of the cell-division machinery. The C-terminus functions as a DNA motor that moves dsDNA in an ATP-dependent manner towards the dif recombination site, which is located within the replication terminus region. Required for activation of the Xer recombinase, allowing activation of chromosome unlinking by recombination.</text>
</comment>
<dbReference type="SUPFAM" id="SSF52540">
    <property type="entry name" value="P-loop containing nucleoside triphosphate hydrolases"/>
    <property type="match status" value="1"/>
</dbReference>
<evidence type="ECO:0000256" key="12">
    <source>
        <dbReference type="ARBA" id="ARBA00023306"/>
    </source>
</evidence>
<evidence type="ECO:0000256" key="16">
    <source>
        <dbReference type="SAM" id="MobiDB-lite"/>
    </source>
</evidence>
<dbReference type="Pfam" id="PF17854">
    <property type="entry name" value="FtsK_alpha"/>
    <property type="match status" value="1"/>
</dbReference>
<dbReference type="Gene3D" id="1.10.10.10">
    <property type="entry name" value="Winged helix-like DNA-binding domain superfamily/Winged helix DNA-binding domain"/>
    <property type="match status" value="1"/>
</dbReference>
<dbReference type="InterPro" id="IPR003593">
    <property type="entry name" value="AAA+_ATPase"/>
</dbReference>
<comment type="subunit">
    <text evidence="14">Homohexamer. Forms a ring that surrounds DNA.</text>
</comment>
<feature type="domain" description="FtsK" evidence="18">
    <location>
        <begin position="446"/>
        <end position="637"/>
    </location>
</feature>
<dbReference type="RefSeq" id="WP_132279617.1">
    <property type="nucleotide sequence ID" value="NZ_SMGQ01000011.1"/>
</dbReference>
<dbReference type="SUPFAM" id="SSF46785">
    <property type="entry name" value="Winged helix' DNA-binding domain"/>
    <property type="match status" value="1"/>
</dbReference>
<feature type="transmembrane region" description="Helical" evidence="17">
    <location>
        <begin position="147"/>
        <end position="173"/>
    </location>
</feature>
<dbReference type="CDD" id="cd01127">
    <property type="entry name" value="TrwB_TraG_TraD_VirD4"/>
    <property type="match status" value="1"/>
</dbReference>
<dbReference type="GO" id="GO:0005524">
    <property type="term" value="F:ATP binding"/>
    <property type="evidence" value="ECO:0007669"/>
    <property type="project" value="UniProtKB-UniRule"/>
</dbReference>
<keyword evidence="12" id="KW-0131">Cell cycle</keyword>
<feature type="transmembrane region" description="Helical" evidence="17">
    <location>
        <begin position="29"/>
        <end position="47"/>
    </location>
</feature>
<dbReference type="Gene3D" id="3.40.50.300">
    <property type="entry name" value="P-loop containing nucleotide triphosphate hydrolases"/>
    <property type="match status" value="1"/>
</dbReference>
<dbReference type="OrthoDB" id="9807790at2"/>
<dbReference type="InterPro" id="IPR050206">
    <property type="entry name" value="FtsK/SpoIIIE/SftA"/>
</dbReference>
<dbReference type="Pfam" id="PF13491">
    <property type="entry name" value="FtsK_4TM"/>
    <property type="match status" value="1"/>
</dbReference>
<evidence type="ECO:0000259" key="18">
    <source>
        <dbReference type="PROSITE" id="PS50901"/>
    </source>
</evidence>
<keyword evidence="6 15" id="KW-0547">Nucleotide-binding</keyword>
<dbReference type="InterPro" id="IPR025199">
    <property type="entry name" value="FtsK_4TM"/>
</dbReference>
<evidence type="ECO:0000256" key="13">
    <source>
        <dbReference type="ARBA" id="ARBA00024986"/>
    </source>
</evidence>
<dbReference type="GO" id="GO:0007059">
    <property type="term" value="P:chromosome segregation"/>
    <property type="evidence" value="ECO:0007669"/>
    <property type="project" value="UniProtKB-KW"/>
</dbReference>
<keyword evidence="8 15" id="KW-0067">ATP-binding</keyword>
<evidence type="ECO:0000256" key="3">
    <source>
        <dbReference type="ARBA" id="ARBA00022475"/>
    </source>
</evidence>
<protein>
    <submittedName>
        <fullName evidence="19">S-DNA-T family DNA segregation ATPase FtsK/SpoIIIE</fullName>
    </submittedName>
</protein>
<dbReference type="Proteomes" id="UP000294545">
    <property type="component" value="Unassembled WGS sequence"/>
</dbReference>
<reference evidence="19 20" key="1">
    <citation type="submission" date="2019-03" db="EMBL/GenBank/DDBJ databases">
        <title>Genomic Encyclopedia of Type Strains, Phase IV (KMG-IV): sequencing the most valuable type-strain genomes for metagenomic binning, comparative biology and taxonomic classification.</title>
        <authorList>
            <person name="Goeker M."/>
        </authorList>
    </citation>
    <scope>NUCLEOTIDE SEQUENCE [LARGE SCALE GENOMIC DNA]</scope>
    <source>
        <strain evidence="19 20">DSM 24176</strain>
    </source>
</reference>
<comment type="caution">
    <text evidence="19">The sequence shown here is derived from an EMBL/GenBank/DDBJ whole genome shotgun (WGS) entry which is preliminary data.</text>
</comment>
<evidence type="ECO:0000256" key="4">
    <source>
        <dbReference type="ARBA" id="ARBA00022618"/>
    </source>
</evidence>
<evidence type="ECO:0000256" key="10">
    <source>
        <dbReference type="ARBA" id="ARBA00023125"/>
    </source>
</evidence>